<organism evidence="2 3">
    <name type="scientific">Jatropha curcas</name>
    <name type="common">Barbados nut</name>
    <dbReference type="NCBI Taxonomy" id="180498"/>
    <lineage>
        <taxon>Eukaryota</taxon>
        <taxon>Viridiplantae</taxon>
        <taxon>Streptophyta</taxon>
        <taxon>Embryophyta</taxon>
        <taxon>Tracheophyta</taxon>
        <taxon>Spermatophyta</taxon>
        <taxon>Magnoliopsida</taxon>
        <taxon>eudicotyledons</taxon>
        <taxon>Gunneridae</taxon>
        <taxon>Pentapetalae</taxon>
        <taxon>rosids</taxon>
        <taxon>fabids</taxon>
        <taxon>Malpighiales</taxon>
        <taxon>Euphorbiaceae</taxon>
        <taxon>Crotonoideae</taxon>
        <taxon>Jatropheae</taxon>
        <taxon>Jatropha</taxon>
    </lineage>
</organism>
<dbReference type="PANTHER" id="PTHR33070:SF115">
    <property type="entry name" value="T23E18.15"/>
    <property type="match status" value="1"/>
</dbReference>
<dbReference type="AlphaFoldDB" id="A0A067KYB3"/>
<dbReference type="GO" id="GO:0048364">
    <property type="term" value="P:root development"/>
    <property type="evidence" value="ECO:0007669"/>
    <property type="project" value="InterPro"/>
</dbReference>
<dbReference type="EMBL" id="KK914420">
    <property type="protein sequence ID" value="KDP36834.1"/>
    <property type="molecule type" value="Genomic_DNA"/>
</dbReference>
<feature type="coiled-coil region" evidence="1">
    <location>
        <begin position="245"/>
        <end position="272"/>
    </location>
</feature>
<keyword evidence="3" id="KW-1185">Reference proteome</keyword>
<dbReference type="OrthoDB" id="1701699at2759"/>
<proteinExistence type="predicted"/>
<dbReference type="KEGG" id="jcu:105635404"/>
<evidence type="ECO:0000313" key="3">
    <source>
        <dbReference type="Proteomes" id="UP000027138"/>
    </source>
</evidence>
<dbReference type="Pfam" id="PF03087">
    <property type="entry name" value="BPS1"/>
    <property type="match status" value="1"/>
</dbReference>
<protein>
    <submittedName>
        <fullName evidence="2">Uncharacterized protein</fullName>
    </submittedName>
</protein>
<keyword evidence="1" id="KW-0175">Coiled coil</keyword>
<evidence type="ECO:0000313" key="2">
    <source>
        <dbReference type="EMBL" id="KDP36834.1"/>
    </source>
</evidence>
<reference evidence="2 3" key="1">
    <citation type="journal article" date="2014" name="PLoS ONE">
        <title>Global Analysis of Gene Expression Profiles in Physic Nut (Jatropha curcas L.) Seedlings Exposed to Salt Stress.</title>
        <authorList>
            <person name="Zhang L."/>
            <person name="Zhang C."/>
            <person name="Wu P."/>
            <person name="Chen Y."/>
            <person name="Li M."/>
            <person name="Jiang H."/>
            <person name="Wu G."/>
        </authorList>
    </citation>
    <scope>NUCLEOTIDE SEQUENCE [LARGE SCALE GENOMIC DNA]</scope>
    <source>
        <strain evidence="3">cv. GZQX0401</strain>
        <tissue evidence="2">Young leaves</tissue>
    </source>
</reference>
<sequence length="286" mass="32514">MSAFVQISKTTSHVRSSSLPSKTHPLAASVEEQLIRLKASESVCYKLSGLKYLYERVDDFLPLAQQAFARQHQDKCLEEMVDGSLRLLDMCSATRDVLSQMKECVQQLESSLRRKRGADSSMQNEVHVYMNSRKRLNKVISKCFGNLKKMESNCSKLPLDKDSELAIAVRMLKEVEEICLTVFGSLLSTIFGPKARSRTGKWSIVSKLLEPKQISCQGQDDSIEVEKIETELLAMIGKTLNIVEMENVMKGLEALESNFKQMEEELECVYRQLLKNRVSLLNMLNY</sequence>
<name>A0A067KYB3_JATCU</name>
<dbReference type="PANTHER" id="PTHR33070">
    <property type="entry name" value="OS06G0725500 PROTEIN"/>
    <property type="match status" value="1"/>
</dbReference>
<dbReference type="STRING" id="180498.A0A067KYB3"/>
<accession>A0A067KYB3</accession>
<dbReference type="InterPro" id="IPR004320">
    <property type="entry name" value="BPS1_pln"/>
</dbReference>
<dbReference type="GO" id="GO:0048367">
    <property type="term" value="P:shoot system development"/>
    <property type="evidence" value="ECO:0007669"/>
    <property type="project" value="InterPro"/>
</dbReference>
<gene>
    <name evidence="2" type="ORF">JCGZ_08125</name>
</gene>
<evidence type="ECO:0000256" key="1">
    <source>
        <dbReference type="SAM" id="Coils"/>
    </source>
</evidence>
<dbReference type="Proteomes" id="UP000027138">
    <property type="component" value="Unassembled WGS sequence"/>
</dbReference>